<accession>A0ABD3F9L7</accession>
<dbReference type="AlphaFoldDB" id="A0ABD3F9L7"/>
<comment type="similarity">
    <text evidence="1">Belongs to the short-chain dehydrogenases/reductases (SDR) family.</text>
</comment>
<evidence type="ECO:0000313" key="5">
    <source>
        <dbReference type="EMBL" id="KAL3662214.1"/>
    </source>
</evidence>
<gene>
    <name evidence="5" type="primary">DHRS3</name>
    <name evidence="5" type="ORF">V7S43_012545</name>
</gene>
<evidence type="ECO:0000313" key="6">
    <source>
        <dbReference type="Proteomes" id="UP001632037"/>
    </source>
</evidence>
<feature type="transmembrane region" description="Helical" evidence="4">
    <location>
        <begin position="16"/>
        <end position="41"/>
    </location>
</feature>
<name>A0ABD3F9L7_9STRA</name>
<evidence type="ECO:0000256" key="3">
    <source>
        <dbReference type="SAM" id="MobiDB-lite"/>
    </source>
</evidence>
<dbReference type="EMBL" id="JBIMZQ010000032">
    <property type="protein sequence ID" value="KAL3662214.1"/>
    <property type="molecule type" value="Genomic_DNA"/>
</dbReference>
<feature type="region of interest" description="Disordered" evidence="3">
    <location>
        <begin position="137"/>
        <end position="165"/>
    </location>
</feature>
<dbReference type="InterPro" id="IPR002347">
    <property type="entry name" value="SDR_fam"/>
</dbReference>
<evidence type="ECO:0000256" key="2">
    <source>
        <dbReference type="ARBA" id="ARBA00023002"/>
    </source>
</evidence>
<dbReference type="PANTHER" id="PTHR24322:SF736">
    <property type="entry name" value="RETINOL DEHYDROGENASE 10"/>
    <property type="match status" value="1"/>
</dbReference>
<keyword evidence="4" id="KW-0812">Transmembrane</keyword>
<dbReference type="GO" id="GO:0016491">
    <property type="term" value="F:oxidoreductase activity"/>
    <property type="evidence" value="ECO:0007669"/>
    <property type="project" value="UniProtKB-KW"/>
</dbReference>
<dbReference type="PRINTS" id="PR00081">
    <property type="entry name" value="GDHRDH"/>
</dbReference>
<proteinExistence type="inferred from homology"/>
<comment type="caution">
    <text evidence="5">The sequence shown here is derived from an EMBL/GenBank/DDBJ whole genome shotgun (WGS) entry which is preliminary data.</text>
</comment>
<keyword evidence="2" id="KW-0560">Oxidoreductase</keyword>
<feature type="transmembrane region" description="Helical" evidence="4">
    <location>
        <begin position="222"/>
        <end position="243"/>
    </location>
</feature>
<dbReference type="Gene3D" id="3.40.50.720">
    <property type="entry name" value="NAD(P)-binding Rossmann-like Domain"/>
    <property type="match status" value="1"/>
</dbReference>
<evidence type="ECO:0000256" key="1">
    <source>
        <dbReference type="ARBA" id="ARBA00006484"/>
    </source>
</evidence>
<reference evidence="5 6" key="1">
    <citation type="submission" date="2024-09" db="EMBL/GenBank/DDBJ databases">
        <title>Genome sequencing and assembly of Phytophthora oleae, isolate VK10A, causative agent of rot of olive drupes.</title>
        <authorList>
            <person name="Conti Taguali S."/>
            <person name="Riolo M."/>
            <person name="La Spada F."/>
            <person name="Cacciola S.O."/>
            <person name="Dionisio G."/>
        </authorList>
    </citation>
    <scope>NUCLEOTIDE SEQUENCE [LARGE SCALE GENOMIC DNA]</scope>
    <source>
        <strain evidence="5 6">VK10A</strain>
    </source>
</reference>
<dbReference type="Proteomes" id="UP001632037">
    <property type="component" value="Unassembled WGS sequence"/>
</dbReference>
<sequence length="248" mass="27855">MAFDWLWPQKSVHGQVVLVTGGAMGFGRLIAAQLGVIVLSTSPTASKSFRRSRQLPTAQVVTRISSRWTWPIERKFTEPDKRCWGISELSISALTTLEYVASDLIERTFAVNTLVHFWTVRAFLPEIMKRNRGQIMTLPAPTRSSGSRKWRTTTRPSSRRTDSSVTFDKSLGKRGINLPVVCPSSIKTGMFEGVRVPMFTAWLSQYGADQVVKAVRHNQWRLLMPSIVGLLVLIVALTPIGFYDFMPP</sequence>
<dbReference type="SUPFAM" id="SSF51735">
    <property type="entry name" value="NAD(P)-binding Rossmann-fold domains"/>
    <property type="match status" value="1"/>
</dbReference>
<dbReference type="PANTHER" id="PTHR24322">
    <property type="entry name" value="PKSB"/>
    <property type="match status" value="1"/>
</dbReference>
<keyword evidence="4" id="KW-1133">Transmembrane helix</keyword>
<evidence type="ECO:0000256" key="4">
    <source>
        <dbReference type="SAM" id="Phobius"/>
    </source>
</evidence>
<protein>
    <submittedName>
        <fullName evidence="5">Short-chain dehydrogenase/reductase 3</fullName>
    </submittedName>
</protein>
<dbReference type="InterPro" id="IPR036291">
    <property type="entry name" value="NAD(P)-bd_dom_sf"/>
</dbReference>
<keyword evidence="4" id="KW-0472">Membrane</keyword>
<organism evidence="5 6">
    <name type="scientific">Phytophthora oleae</name>
    <dbReference type="NCBI Taxonomy" id="2107226"/>
    <lineage>
        <taxon>Eukaryota</taxon>
        <taxon>Sar</taxon>
        <taxon>Stramenopiles</taxon>
        <taxon>Oomycota</taxon>
        <taxon>Peronosporomycetes</taxon>
        <taxon>Peronosporales</taxon>
        <taxon>Peronosporaceae</taxon>
        <taxon>Phytophthora</taxon>
    </lineage>
</organism>
<keyword evidence="6" id="KW-1185">Reference proteome</keyword>